<name>A0ABY4KZT7_9PSED</name>
<evidence type="ECO:0000313" key="1">
    <source>
        <dbReference type="EMBL" id="UPQ84757.1"/>
    </source>
</evidence>
<sequence>MPIDFKLVLLVIATGLIGGCSSFESVPPPEGDDEYVFACAKAAGQSECEARAAAACPDGFETLSSEENFERKELRIRCSEAADSAR</sequence>
<proteinExistence type="predicted"/>
<accession>A0ABY4KZT7</accession>
<protein>
    <recommendedName>
        <fullName evidence="3">Secreted protein</fullName>
    </recommendedName>
</protein>
<evidence type="ECO:0000313" key="2">
    <source>
        <dbReference type="Proteomes" id="UP000831189"/>
    </source>
</evidence>
<keyword evidence="2" id="KW-1185">Reference proteome</keyword>
<organism evidence="1 2">
    <name type="scientific">Pseudomonas knackmussii</name>
    <dbReference type="NCBI Taxonomy" id="65741"/>
    <lineage>
        <taxon>Bacteria</taxon>
        <taxon>Pseudomonadati</taxon>
        <taxon>Pseudomonadota</taxon>
        <taxon>Gammaproteobacteria</taxon>
        <taxon>Pseudomonadales</taxon>
        <taxon>Pseudomonadaceae</taxon>
        <taxon>Pseudomonas</taxon>
    </lineage>
</organism>
<dbReference type="EMBL" id="CP096208">
    <property type="protein sequence ID" value="UPQ84757.1"/>
    <property type="molecule type" value="Genomic_DNA"/>
</dbReference>
<dbReference type="PROSITE" id="PS51257">
    <property type="entry name" value="PROKAR_LIPOPROTEIN"/>
    <property type="match status" value="1"/>
</dbReference>
<reference evidence="1 2" key="1">
    <citation type="submission" date="2022-04" db="EMBL/GenBank/DDBJ databases">
        <title>Pseudomonas knackmussii B09-2.</title>
        <authorList>
            <person name="Deng Y."/>
        </authorList>
    </citation>
    <scope>NUCLEOTIDE SEQUENCE [LARGE SCALE GENOMIC DNA]</scope>
    <source>
        <strain evidence="1 2">B09-2</strain>
    </source>
</reference>
<evidence type="ECO:0008006" key="3">
    <source>
        <dbReference type="Google" id="ProtNLM"/>
    </source>
</evidence>
<gene>
    <name evidence="1" type="ORF">M0M42_10415</name>
</gene>
<dbReference type="Proteomes" id="UP000831189">
    <property type="component" value="Chromosome"/>
</dbReference>